<protein>
    <recommendedName>
        <fullName evidence="6">DUF4378 domain-containing protein</fullName>
    </recommendedName>
</protein>
<comment type="caution">
    <text evidence="4">The sequence shown here is derived from an EMBL/GenBank/DDBJ whole genome shotgun (WGS) entry which is preliminary data.</text>
</comment>
<dbReference type="Proteomes" id="UP001159364">
    <property type="component" value="Linkage Group LG06"/>
</dbReference>
<feature type="compositionally biased region" description="Polar residues" evidence="1">
    <location>
        <begin position="537"/>
        <end position="550"/>
    </location>
</feature>
<organism evidence="4 5">
    <name type="scientific">Erythroxylum novogranatense</name>
    <dbReference type="NCBI Taxonomy" id="1862640"/>
    <lineage>
        <taxon>Eukaryota</taxon>
        <taxon>Viridiplantae</taxon>
        <taxon>Streptophyta</taxon>
        <taxon>Embryophyta</taxon>
        <taxon>Tracheophyta</taxon>
        <taxon>Spermatophyta</taxon>
        <taxon>Magnoliopsida</taxon>
        <taxon>eudicotyledons</taxon>
        <taxon>Gunneridae</taxon>
        <taxon>Pentapetalae</taxon>
        <taxon>rosids</taxon>
        <taxon>fabids</taxon>
        <taxon>Malpighiales</taxon>
        <taxon>Erythroxylaceae</taxon>
        <taxon>Erythroxylum</taxon>
    </lineage>
</organism>
<dbReference type="EMBL" id="JAIWQS010000006">
    <property type="protein sequence ID" value="KAJ8761299.1"/>
    <property type="molecule type" value="Genomic_DNA"/>
</dbReference>
<dbReference type="InterPro" id="IPR025486">
    <property type="entry name" value="DUF4378"/>
</dbReference>
<feature type="region of interest" description="Disordered" evidence="1">
    <location>
        <begin position="195"/>
        <end position="220"/>
    </location>
</feature>
<feature type="region of interest" description="Disordered" evidence="1">
    <location>
        <begin position="80"/>
        <end position="101"/>
    </location>
</feature>
<keyword evidence="5" id="KW-1185">Reference proteome</keyword>
<dbReference type="InterPro" id="IPR032795">
    <property type="entry name" value="DUF3741-assoc"/>
</dbReference>
<evidence type="ECO:0000259" key="3">
    <source>
        <dbReference type="Pfam" id="PF14383"/>
    </source>
</evidence>
<evidence type="ECO:0000313" key="4">
    <source>
        <dbReference type="EMBL" id="KAJ8761299.1"/>
    </source>
</evidence>
<feature type="region of interest" description="Disordered" evidence="1">
    <location>
        <begin position="341"/>
        <end position="360"/>
    </location>
</feature>
<sequence length="960" mass="105954">MNETAGKSTSCLAITEKRAQRPGGCVGIFFQLFDRNRRFVKRLMFSKKLLPPARSKQGSKRFGGDEKMPKAKLHVIADENSGGFPSVKKNGHRGSTEQKHEMRPPCLVARLMGLESLPAVNRDKYKKALNSVTSGVRQEDVASCFGGSDRGGLKMDKGSAKVESRPQKLQKTEQIERRAVTRFGADALQIKSVLSRSRKHHPSKLASPVKSPRISSSRNVSRASRLIDAATRILEPGLQATNRAKSALTYSNPAKFASEQGIMTEGTRTISSDVMEQLPQSISHDISASESLLGQNSCQNCSNVLNLIDSRANLDEQQLIFLPCASNLVSISTQGLNGMKPSPHVSSLGEERDVVEQKNGDQLCTAAEKQDGIRPQDEPVADGKSVFQLGQVQQQSRSQQCRPQKDDPSSLALKQHEMAVGSERTPARVRLNNAQSRRASAAVNTISGAKNFVALNRNLSGSSRQRMSTIVDDSTIDGDRKFCNRRDDSFSQIRSPVRKRRTVSANIQVGSTGFTNSMSVGNGNKSGVVRGKDMMLNTPSKDQRYSNSRSEGNRAGGNKDNTVISFTFNSPLKQKTSISADIRGRLDQMDVNPSHQKVAALEETSNKAYFQTHCPLRGDALGLLLEKKLKELISQEDDEFASGGNIPKRSIAMILQELISALNAENPILPDNWVSQSEKMSDGPSIRLTRQGEHLSPASVLEASFFNDSCLSSSLDDNSGQLLPLDAMDYSYNQPPPEEIETDILDSVTLMNEGMTGGKIVTNLLSYISRILQSINLAGGGLTDDKLTHAKEVILKAELLFGNAALQNSDRMRSFLIGPVLLDELESVHGVQWTKFSHLLGFSESKDDNIVRRFLFDCLIECLDSKYGRYSNSGFRTWKRVKFCKNADMLIQEVEEEVKRWTSLAGMIPDEIIEWEMSNSLGKWTDFGIEAFETGSEVDWGILEMLVEEIVIDLWECRTS</sequence>
<feature type="domain" description="DUF4378" evidence="2">
    <location>
        <begin position="790"/>
        <end position="949"/>
    </location>
</feature>
<accession>A0AAV8T4J8</accession>
<feature type="compositionally biased region" description="Basic and acidic residues" evidence="1">
    <location>
        <begin position="349"/>
        <end position="359"/>
    </location>
</feature>
<dbReference type="Pfam" id="PF14383">
    <property type="entry name" value="VARLMGL"/>
    <property type="match status" value="1"/>
</dbReference>
<dbReference type="Pfam" id="PF14309">
    <property type="entry name" value="DUF4378"/>
    <property type="match status" value="1"/>
</dbReference>
<name>A0AAV8T4J8_9ROSI</name>
<proteinExistence type="predicted"/>
<feature type="domain" description="DUF3741" evidence="3">
    <location>
        <begin position="97"/>
        <end position="122"/>
    </location>
</feature>
<reference evidence="4 5" key="1">
    <citation type="submission" date="2021-09" db="EMBL/GenBank/DDBJ databases">
        <title>Genomic insights and catalytic innovation underlie evolution of tropane alkaloids biosynthesis.</title>
        <authorList>
            <person name="Wang Y.-J."/>
            <person name="Tian T."/>
            <person name="Huang J.-P."/>
            <person name="Huang S.-X."/>
        </authorList>
    </citation>
    <scope>NUCLEOTIDE SEQUENCE [LARGE SCALE GENOMIC DNA]</scope>
    <source>
        <strain evidence="4">KIB-2018</strain>
        <tissue evidence="4">Leaf</tissue>
    </source>
</reference>
<dbReference type="PANTHER" id="PTHR21726">
    <property type="entry name" value="PHOSPHATIDYLINOSITOL N-ACETYLGLUCOSAMINYLTRANSFERASE SUBUNIT P DOWN SYNDROME CRITICAL REGION PROTEIN 5 -RELATED"/>
    <property type="match status" value="1"/>
</dbReference>
<feature type="region of interest" description="Disordered" evidence="1">
    <location>
        <begin position="528"/>
        <end position="561"/>
    </location>
</feature>
<evidence type="ECO:0000256" key="1">
    <source>
        <dbReference type="SAM" id="MobiDB-lite"/>
    </source>
</evidence>
<dbReference type="AlphaFoldDB" id="A0AAV8T4J8"/>
<feature type="region of interest" description="Disordered" evidence="1">
    <location>
        <begin position="152"/>
        <end position="171"/>
    </location>
</feature>
<evidence type="ECO:0008006" key="6">
    <source>
        <dbReference type="Google" id="ProtNLM"/>
    </source>
</evidence>
<gene>
    <name evidence="4" type="ORF">K2173_001355</name>
</gene>
<evidence type="ECO:0000313" key="5">
    <source>
        <dbReference type="Proteomes" id="UP001159364"/>
    </source>
</evidence>
<dbReference type="PANTHER" id="PTHR21726:SF61">
    <property type="entry name" value="DNAA INITIATOR-ASSOCIATING PROTEIN"/>
    <property type="match status" value="1"/>
</dbReference>
<evidence type="ECO:0000259" key="2">
    <source>
        <dbReference type="Pfam" id="PF14309"/>
    </source>
</evidence>